<gene>
    <name evidence="1" type="ORF">DT065_07420</name>
</gene>
<dbReference type="Proteomes" id="UP000252100">
    <property type="component" value="Chromosome"/>
</dbReference>
<proteinExistence type="predicted"/>
<name>A0A345BY44_9BACI</name>
<sequence>MRLAHRHDSRRNGVHRCGIDYRRFGGGLCLLAIEFTHGHDCARVYDRVKRELSRLKDIPSFSLYMHSNQDVIHCRYDGSDLEWKHSVRPYVAAVLTDEIIQRYEVLFVEKLIKEHYQYREPNEREQVMELARDMLAGERPEIPEARRSAERKTVLYLAIHEYLSNQSVFYWNPFLTFCIGNYERYLQYLTEVVIEEYQMEQEYQTVVDELRSYVEIVQPKVQELHLWYENRDHFWLVDMEGNQWGPQQRMKHTESTLVFEKGLPPTERIISPIASIAPKRLYIYTSQDDGVIQTLRAIFQERLNARSFAQWHFSI</sequence>
<accession>A0A345BY44</accession>
<reference evidence="1 2" key="1">
    <citation type="journal article" date="2018" name="J. Microbiol.">
        <title>Salicibibacter kimchii gen. nov., sp. nov., a moderately halophilic and alkalitolerant bacterium in the family Bacillaceae, isolated from kimchi.</title>
        <authorList>
            <person name="Jang J.Y."/>
            <person name="Oh Y.J."/>
            <person name="Lim S.K."/>
            <person name="Park H.K."/>
            <person name="Lee C."/>
            <person name="Kim J.Y."/>
            <person name="Lee M.A."/>
            <person name="Choi H.J."/>
        </authorList>
    </citation>
    <scope>NUCLEOTIDE SEQUENCE [LARGE SCALE GENOMIC DNA]</scope>
    <source>
        <strain evidence="1 2">NKC1-1</strain>
    </source>
</reference>
<dbReference type="Pfam" id="PF08812">
    <property type="entry name" value="YtxC"/>
    <property type="match status" value="1"/>
</dbReference>
<dbReference type="EMBL" id="CP031092">
    <property type="protein sequence ID" value="AXF55875.1"/>
    <property type="molecule type" value="Genomic_DNA"/>
</dbReference>
<keyword evidence="2" id="KW-1185">Reference proteome</keyword>
<evidence type="ECO:0000313" key="2">
    <source>
        <dbReference type="Proteomes" id="UP000252100"/>
    </source>
</evidence>
<dbReference type="KEGG" id="rue:DT065_07420"/>
<evidence type="ECO:0000313" key="1">
    <source>
        <dbReference type="EMBL" id="AXF55875.1"/>
    </source>
</evidence>
<organism evidence="1 2">
    <name type="scientific">Salicibibacter kimchii</name>
    <dbReference type="NCBI Taxonomy" id="2099786"/>
    <lineage>
        <taxon>Bacteria</taxon>
        <taxon>Bacillati</taxon>
        <taxon>Bacillota</taxon>
        <taxon>Bacilli</taxon>
        <taxon>Bacillales</taxon>
        <taxon>Bacillaceae</taxon>
        <taxon>Salicibibacter</taxon>
    </lineage>
</organism>
<dbReference type="InterPro" id="IPR014199">
    <property type="entry name" value="Spore_YtxC"/>
</dbReference>
<dbReference type="AlphaFoldDB" id="A0A345BY44"/>
<evidence type="ECO:0008006" key="3">
    <source>
        <dbReference type="Google" id="ProtNLM"/>
    </source>
</evidence>
<protein>
    <recommendedName>
        <fullName evidence="3">Sporulation protein YtxC</fullName>
    </recommendedName>
</protein>